<dbReference type="CDD" id="cd12797">
    <property type="entry name" value="M23_peptidase"/>
    <property type="match status" value="1"/>
</dbReference>
<organism evidence="3 4">
    <name type="scientific">Brachyspira pilosicoli</name>
    <name type="common">Serpulina pilosicoli</name>
    <dbReference type="NCBI Taxonomy" id="52584"/>
    <lineage>
        <taxon>Bacteria</taxon>
        <taxon>Pseudomonadati</taxon>
        <taxon>Spirochaetota</taxon>
        <taxon>Spirochaetia</taxon>
        <taxon>Brachyspirales</taxon>
        <taxon>Brachyspiraceae</taxon>
        <taxon>Brachyspira</taxon>
    </lineage>
</organism>
<protein>
    <submittedName>
        <fullName evidence="3">LysM peptidoglycan-binding domain-containing protein</fullName>
    </submittedName>
</protein>
<dbReference type="EMBL" id="SAXY01000021">
    <property type="protein sequence ID" value="TXJ44683.1"/>
    <property type="molecule type" value="Genomic_DNA"/>
</dbReference>
<gene>
    <name evidence="3" type="ORF">EPJ72_03325</name>
</gene>
<evidence type="ECO:0000313" key="3">
    <source>
        <dbReference type="EMBL" id="TXJ44683.1"/>
    </source>
</evidence>
<dbReference type="SUPFAM" id="SSF54106">
    <property type="entry name" value="LysM domain"/>
    <property type="match status" value="6"/>
</dbReference>
<dbReference type="SUPFAM" id="SSF51261">
    <property type="entry name" value="Duplicated hybrid motif"/>
    <property type="match status" value="1"/>
</dbReference>
<dbReference type="GO" id="GO:0008932">
    <property type="term" value="F:lytic endotransglycosylase activity"/>
    <property type="evidence" value="ECO:0007669"/>
    <property type="project" value="TreeGrafter"/>
</dbReference>
<feature type="domain" description="LysM" evidence="2">
    <location>
        <begin position="252"/>
        <end position="298"/>
    </location>
</feature>
<feature type="domain" description="LysM" evidence="2">
    <location>
        <begin position="97"/>
        <end position="143"/>
    </location>
</feature>
<feature type="chain" id="PRO_5023055299" evidence="1">
    <location>
        <begin position="21"/>
        <end position="699"/>
    </location>
</feature>
<dbReference type="PROSITE" id="PS51782">
    <property type="entry name" value="LYSM"/>
    <property type="match status" value="8"/>
</dbReference>
<dbReference type="InterPro" id="IPR016047">
    <property type="entry name" value="M23ase_b-sheet_dom"/>
</dbReference>
<accession>A0A5C8F4F4</accession>
<reference evidence="3 4" key="1">
    <citation type="journal article" date="1992" name="Lakartidningen">
        <title>[Penicillin V and not amoxicillin is the first choice preparation in acute otitis].</title>
        <authorList>
            <person name="Kamme C."/>
            <person name="Lundgren K."/>
            <person name="Prellner K."/>
        </authorList>
    </citation>
    <scope>NUCLEOTIDE SEQUENCE [LARGE SCALE GENOMIC DNA]</scope>
    <source>
        <strain evidence="3 4">PC5538III-hc</strain>
    </source>
</reference>
<comment type="caution">
    <text evidence="3">The sequence shown here is derived from an EMBL/GenBank/DDBJ whole genome shotgun (WGS) entry which is preliminary data.</text>
</comment>
<sequence>MKKLFLISLFASLFYNFSFALNYVDYKVENGDTLYGIAFAHDMTASEFLKLNKIKDPDSYKLKVGETLKVKEKGYDLVYDVKAKSYGLKPEKKKSYTDYKVKDGDTILGIAFSHGMSASEFCTINNIDDFNKYQLKKGEILKVANISNTEEEKINRNVENIKKEIEQNKYVDYQVKDGDTILGIAFSHGMSASEFCAINNIKDFNKYQLKKGEILKVANASNISREENLNNNNNNNTEEKTEIKEQIENNYTEYKVKNGDTLYGIAFSHGMSANEFLKLNKIDDANKYNLKIGETLKVKDNNNSNIERVENKDVEEIEENRNISKDNNNYIDYKVRNGDTLYGIAFENDMSVSEFLKLNNISNPLTYKLKVGEILKINSKIQNKVDASRTTKIYKVKRGDTLGAIAMNNSMSLDELLKLNSFKKDYVLKIGDNIKVYDKISVKLDSNSIEKADYIKIESYKVKSGDTLSEIAVAKKMDLVELYSLNGLDNNYVLKVGDVLKVHGEREKINKIVISNYKVKKGDTLYSIAKNNKMELKKLLEINNIKDANKYSLQIGANLKIETIKSEYADETIPDSSFQWPYRGIIVVRYGVDTYKLANRGINILGDIGDKVLAADYGIVEYANDIRGFGKVVIIKHKNGFTTSYAHLSKIAVKLGDIVNKGDYIGNIGDTGLVDKSELYFKISYRGRALDPVKLLPKD</sequence>
<dbReference type="Gene3D" id="3.10.350.10">
    <property type="entry name" value="LysM domain"/>
    <property type="match status" value="8"/>
</dbReference>
<evidence type="ECO:0000313" key="4">
    <source>
        <dbReference type="Proteomes" id="UP000323176"/>
    </source>
</evidence>
<feature type="domain" description="LysM" evidence="2">
    <location>
        <begin position="331"/>
        <end position="377"/>
    </location>
</feature>
<feature type="domain" description="LysM" evidence="2">
    <location>
        <begin position="458"/>
        <end position="502"/>
    </location>
</feature>
<dbReference type="Pfam" id="PF01551">
    <property type="entry name" value="Peptidase_M23"/>
    <property type="match status" value="1"/>
</dbReference>
<dbReference type="Pfam" id="PF01476">
    <property type="entry name" value="LysM"/>
    <property type="match status" value="8"/>
</dbReference>
<feature type="signal peptide" evidence="1">
    <location>
        <begin position="1"/>
        <end position="20"/>
    </location>
</feature>
<dbReference type="InterPro" id="IPR011055">
    <property type="entry name" value="Dup_hybrid_motif"/>
</dbReference>
<feature type="domain" description="LysM" evidence="2">
    <location>
        <begin position="24"/>
        <end position="70"/>
    </location>
</feature>
<name>A0A5C8F4F4_BRAPL</name>
<dbReference type="PANTHER" id="PTHR33734">
    <property type="entry name" value="LYSM DOMAIN-CONTAINING GPI-ANCHORED PROTEIN 2"/>
    <property type="match status" value="1"/>
</dbReference>
<dbReference type="Proteomes" id="UP000323176">
    <property type="component" value="Unassembled WGS sequence"/>
</dbReference>
<dbReference type="SMART" id="SM00257">
    <property type="entry name" value="LysM"/>
    <property type="match status" value="8"/>
</dbReference>
<evidence type="ECO:0000259" key="2">
    <source>
        <dbReference type="PROSITE" id="PS51782"/>
    </source>
</evidence>
<feature type="domain" description="LysM" evidence="2">
    <location>
        <begin position="392"/>
        <end position="436"/>
    </location>
</feature>
<feature type="domain" description="LysM" evidence="2">
    <location>
        <begin position="515"/>
        <end position="561"/>
    </location>
</feature>
<dbReference type="CDD" id="cd00118">
    <property type="entry name" value="LysM"/>
    <property type="match status" value="8"/>
</dbReference>
<evidence type="ECO:0000256" key="1">
    <source>
        <dbReference type="SAM" id="SignalP"/>
    </source>
</evidence>
<proteinExistence type="predicted"/>
<dbReference type="InterPro" id="IPR036779">
    <property type="entry name" value="LysM_dom_sf"/>
</dbReference>
<dbReference type="AlphaFoldDB" id="A0A5C8F4F4"/>
<dbReference type="Gene3D" id="2.70.70.10">
    <property type="entry name" value="Glucose Permease (Domain IIA)"/>
    <property type="match status" value="1"/>
</dbReference>
<dbReference type="OrthoDB" id="308800at2"/>
<dbReference type="InterPro" id="IPR018392">
    <property type="entry name" value="LysM"/>
</dbReference>
<keyword evidence="1" id="KW-0732">Signal</keyword>
<dbReference type="PANTHER" id="PTHR33734:SF22">
    <property type="entry name" value="MEMBRANE-BOUND LYTIC MUREIN TRANSGLYCOSYLASE D"/>
    <property type="match status" value="1"/>
</dbReference>
<feature type="domain" description="LysM" evidence="2">
    <location>
        <begin position="171"/>
        <end position="217"/>
    </location>
</feature>